<reference evidence="1 2" key="1">
    <citation type="submission" date="2016-08" db="EMBL/GenBank/DDBJ databases">
        <authorList>
            <person name="Seilhamer J.J."/>
        </authorList>
    </citation>
    <scope>NUCLEOTIDE SEQUENCE [LARGE SCALE GENOMIC DNA]</scope>
    <source>
        <strain evidence="1 2">CCBAU 10071</strain>
    </source>
</reference>
<dbReference type="AlphaFoldDB" id="A0A1C3XNF2"/>
<evidence type="ECO:0000313" key="1">
    <source>
        <dbReference type="EMBL" id="SCB53767.1"/>
    </source>
</evidence>
<feature type="non-terminal residue" evidence="1">
    <location>
        <position position="48"/>
    </location>
</feature>
<name>A0A1C3XNF2_9BRAD</name>
<protein>
    <submittedName>
        <fullName evidence="1">Uncharacterized protein</fullName>
    </submittedName>
</protein>
<evidence type="ECO:0000313" key="2">
    <source>
        <dbReference type="Proteomes" id="UP000183174"/>
    </source>
</evidence>
<dbReference type="EMBL" id="FMAE01000106">
    <property type="protein sequence ID" value="SCB53767.1"/>
    <property type="molecule type" value="Genomic_DNA"/>
</dbReference>
<sequence length="48" mass="5583">MAFSVRNDFDSVDELYIGDDFRQLFVLFNRRQVFDAASMSLKTISFAV</sequence>
<organism evidence="1 2">
    <name type="scientific">Bradyrhizobium yuanmingense</name>
    <dbReference type="NCBI Taxonomy" id="108015"/>
    <lineage>
        <taxon>Bacteria</taxon>
        <taxon>Pseudomonadati</taxon>
        <taxon>Pseudomonadota</taxon>
        <taxon>Alphaproteobacteria</taxon>
        <taxon>Hyphomicrobiales</taxon>
        <taxon>Nitrobacteraceae</taxon>
        <taxon>Bradyrhizobium</taxon>
    </lineage>
</organism>
<dbReference type="Proteomes" id="UP000183174">
    <property type="component" value="Unassembled WGS sequence"/>
</dbReference>
<gene>
    <name evidence="1" type="ORF">GA0061099_11061</name>
</gene>
<accession>A0A1C3XNF2</accession>
<proteinExistence type="predicted"/>